<dbReference type="EC" id="1.11.1.24" evidence="3"/>
<evidence type="ECO:0000256" key="3">
    <source>
        <dbReference type="ARBA" id="ARBA00013017"/>
    </source>
</evidence>
<evidence type="ECO:0000256" key="9">
    <source>
        <dbReference type="ARBA" id="ARBA00032824"/>
    </source>
</evidence>
<keyword evidence="8" id="KW-0676">Redox-active center</keyword>
<comment type="caution">
    <text evidence="15">The sequence shown here is derived from an EMBL/GenBank/DDBJ whole genome shotgun (WGS) entry which is preliminary data.</text>
</comment>
<dbReference type="CDD" id="cd03017">
    <property type="entry name" value="PRX_BCP"/>
    <property type="match status" value="1"/>
</dbReference>
<dbReference type="PROSITE" id="PS51352">
    <property type="entry name" value="THIOREDOXIN_2"/>
    <property type="match status" value="1"/>
</dbReference>
<proteinExistence type="inferred from homology"/>
<evidence type="ECO:0000256" key="6">
    <source>
        <dbReference type="ARBA" id="ARBA00023002"/>
    </source>
</evidence>
<organism evidence="15 16">
    <name type="scientific">Pseudoclavibacter endophyticus</name>
    <dbReference type="NCBI Taxonomy" id="1778590"/>
    <lineage>
        <taxon>Bacteria</taxon>
        <taxon>Bacillati</taxon>
        <taxon>Actinomycetota</taxon>
        <taxon>Actinomycetes</taxon>
        <taxon>Micrococcales</taxon>
        <taxon>Microbacteriaceae</taxon>
        <taxon>Pseudoclavibacter</taxon>
    </lineage>
</organism>
<dbReference type="GO" id="GO:0034599">
    <property type="term" value="P:cellular response to oxidative stress"/>
    <property type="evidence" value="ECO:0007669"/>
    <property type="project" value="TreeGrafter"/>
</dbReference>
<name>A0A6H9WUV2_9MICO</name>
<comment type="subunit">
    <text evidence="2">Monomer.</text>
</comment>
<keyword evidence="16" id="KW-1185">Reference proteome</keyword>
<evidence type="ECO:0000256" key="12">
    <source>
        <dbReference type="ARBA" id="ARBA00049091"/>
    </source>
</evidence>
<dbReference type="Gene3D" id="3.40.30.10">
    <property type="entry name" value="Glutaredoxin"/>
    <property type="match status" value="1"/>
</dbReference>
<feature type="active site" description="Cysteine sulfenic acid (-SOH) intermediate; for peroxidase activity" evidence="13">
    <location>
        <position position="43"/>
    </location>
</feature>
<evidence type="ECO:0000256" key="1">
    <source>
        <dbReference type="ARBA" id="ARBA00003330"/>
    </source>
</evidence>
<dbReference type="EMBL" id="WBJY01000001">
    <property type="protein sequence ID" value="KAB1650475.1"/>
    <property type="molecule type" value="Genomic_DNA"/>
</dbReference>
<comment type="function">
    <text evidence="1">Thiol-specific peroxidase that catalyzes the reduction of hydrogen peroxide and organic hydroperoxides to water and alcohols, respectively. Plays a role in cell protection against oxidative stress by detoxifying peroxides and as sensor of hydrogen peroxide-mediated signaling events.</text>
</comment>
<dbReference type="SUPFAM" id="SSF52833">
    <property type="entry name" value="Thioredoxin-like"/>
    <property type="match status" value="1"/>
</dbReference>
<evidence type="ECO:0000313" key="15">
    <source>
        <dbReference type="EMBL" id="KAB1650475.1"/>
    </source>
</evidence>
<evidence type="ECO:0000256" key="8">
    <source>
        <dbReference type="ARBA" id="ARBA00023284"/>
    </source>
</evidence>
<evidence type="ECO:0000256" key="11">
    <source>
        <dbReference type="ARBA" id="ARBA00041373"/>
    </source>
</evidence>
<dbReference type="PIRSF" id="PIRSF000239">
    <property type="entry name" value="AHPC"/>
    <property type="match status" value="1"/>
</dbReference>
<protein>
    <recommendedName>
        <fullName evidence="3">thioredoxin-dependent peroxiredoxin</fullName>
        <ecNumber evidence="3">1.11.1.24</ecNumber>
    </recommendedName>
    <alternativeName>
        <fullName evidence="11">Bacterioferritin comigratory protein</fullName>
    </alternativeName>
    <alternativeName>
        <fullName evidence="9">Thioredoxin peroxidase</fullName>
    </alternativeName>
</protein>
<accession>A0A6H9WUV2</accession>
<dbReference type="InterPro" id="IPR000866">
    <property type="entry name" value="AhpC/TSA"/>
</dbReference>
<dbReference type="OrthoDB" id="9812811at2"/>
<dbReference type="InterPro" id="IPR024706">
    <property type="entry name" value="Peroxiredoxin_AhpC-typ"/>
</dbReference>
<dbReference type="InterPro" id="IPR050924">
    <property type="entry name" value="Peroxiredoxin_BCP/PrxQ"/>
</dbReference>
<dbReference type="GO" id="GO:0005737">
    <property type="term" value="C:cytoplasm"/>
    <property type="evidence" value="ECO:0007669"/>
    <property type="project" value="TreeGrafter"/>
</dbReference>
<comment type="similarity">
    <text evidence="10">Belongs to the peroxiredoxin family. BCP/PrxQ subfamily.</text>
</comment>
<evidence type="ECO:0000256" key="5">
    <source>
        <dbReference type="ARBA" id="ARBA00022862"/>
    </source>
</evidence>
<dbReference type="Pfam" id="PF00578">
    <property type="entry name" value="AhpC-TSA"/>
    <property type="match status" value="1"/>
</dbReference>
<feature type="domain" description="Thioredoxin" evidence="14">
    <location>
        <begin position="1"/>
        <end position="152"/>
    </location>
</feature>
<evidence type="ECO:0000256" key="4">
    <source>
        <dbReference type="ARBA" id="ARBA00022559"/>
    </source>
</evidence>
<dbReference type="GO" id="GO:0045454">
    <property type="term" value="P:cell redox homeostasis"/>
    <property type="evidence" value="ECO:0007669"/>
    <property type="project" value="TreeGrafter"/>
</dbReference>
<gene>
    <name evidence="15" type="ORF">F8O04_02440</name>
</gene>
<evidence type="ECO:0000256" key="7">
    <source>
        <dbReference type="ARBA" id="ARBA00023157"/>
    </source>
</evidence>
<comment type="catalytic activity">
    <reaction evidence="12">
        <text>a hydroperoxide + [thioredoxin]-dithiol = an alcohol + [thioredoxin]-disulfide + H2O</text>
        <dbReference type="Rhea" id="RHEA:62620"/>
        <dbReference type="Rhea" id="RHEA-COMP:10698"/>
        <dbReference type="Rhea" id="RHEA-COMP:10700"/>
        <dbReference type="ChEBI" id="CHEBI:15377"/>
        <dbReference type="ChEBI" id="CHEBI:29950"/>
        <dbReference type="ChEBI" id="CHEBI:30879"/>
        <dbReference type="ChEBI" id="CHEBI:35924"/>
        <dbReference type="ChEBI" id="CHEBI:50058"/>
        <dbReference type="EC" id="1.11.1.24"/>
    </reaction>
</comment>
<dbReference type="PANTHER" id="PTHR42801">
    <property type="entry name" value="THIOREDOXIN-DEPENDENT PEROXIDE REDUCTASE"/>
    <property type="match status" value="1"/>
</dbReference>
<dbReference type="InterPro" id="IPR036249">
    <property type="entry name" value="Thioredoxin-like_sf"/>
</dbReference>
<reference evidence="15 16" key="1">
    <citation type="submission" date="2019-09" db="EMBL/GenBank/DDBJ databases">
        <title>Phylogeny of genus Pseudoclavibacter and closely related genus.</title>
        <authorList>
            <person name="Li Y."/>
        </authorList>
    </citation>
    <scope>NUCLEOTIDE SEQUENCE [LARGE SCALE GENOMIC DNA]</scope>
    <source>
        <strain evidence="15 16">EGI 60007</strain>
    </source>
</reference>
<sequence>MQPGERAPDFELPTSDGQKIGLAGLRGRRVILFTYPEAFTPGCTGEACDFRDAYADLRDAGYTLLGISSDSPERNAAFAAEHGLTFPILSDVDHAVQSTYGAYGMRNKYGNWKVGPIRSTFVIDAQGTLEHVFPNVVAKGHVGRVRKALGLA</sequence>
<dbReference type="Proteomes" id="UP000431744">
    <property type="component" value="Unassembled WGS sequence"/>
</dbReference>
<evidence type="ECO:0000313" key="16">
    <source>
        <dbReference type="Proteomes" id="UP000431744"/>
    </source>
</evidence>
<evidence type="ECO:0000256" key="2">
    <source>
        <dbReference type="ARBA" id="ARBA00011245"/>
    </source>
</evidence>
<dbReference type="FunFam" id="3.40.30.10:FF:000007">
    <property type="entry name" value="Thioredoxin-dependent thiol peroxidase"/>
    <property type="match status" value="1"/>
</dbReference>
<dbReference type="PANTHER" id="PTHR42801:SF4">
    <property type="entry name" value="AHPC_TSA FAMILY PROTEIN"/>
    <property type="match status" value="1"/>
</dbReference>
<keyword evidence="6" id="KW-0560">Oxidoreductase</keyword>
<evidence type="ECO:0000259" key="14">
    <source>
        <dbReference type="PROSITE" id="PS51352"/>
    </source>
</evidence>
<evidence type="ECO:0000256" key="13">
    <source>
        <dbReference type="PIRSR" id="PIRSR000239-1"/>
    </source>
</evidence>
<evidence type="ECO:0000256" key="10">
    <source>
        <dbReference type="ARBA" id="ARBA00038489"/>
    </source>
</evidence>
<keyword evidence="4" id="KW-0575">Peroxidase</keyword>
<dbReference type="GO" id="GO:0008379">
    <property type="term" value="F:thioredoxin peroxidase activity"/>
    <property type="evidence" value="ECO:0007669"/>
    <property type="project" value="TreeGrafter"/>
</dbReference>
<keyword evidence="7" id="KW-1015">Disulfide bond</keyword>
<dbReference type="InterPro" id="IPR013766">
    <property type="entry name" value="Thioredoxin_domain"/>
</dbReference>
<keyword evidence="5" id="KW-0049">Antioxidant</keyword>
<dbReference type="AlphaFoldDB" id="A0A6H9WUV2"/>